<evidence type="ECO:0000256" key="4">
    <source>
        <dbReference type="ARBA" id="ARBA00022525"/>
    </source>
</evidence>
<evidence type="ECO:0000256" key="1">
    <source>
        <dbReference type="ARBA" id="ARBA00004175"/>
    </source>
</evidence>
<dbReference type="EMBL" id="BGPR01003212">
    <property type="protein sequence ID" value="GBM85189.1"/>
    <property type="molecule type" value="Genomic_DNA"/>
</dbReference>
<feature type="repeat" description="ANK" evidence="16">
    <location>
        <begin position="1330"/>
        <end position="1362"/>
    </location>
</feature>
<evidence type="ECO:0000256" key="7">
    <source>
        <dbReference type="ARBA" id="ARBA00022699"/>
    </source>
</evidence>
<dbReference type="GO" id="GO:0044218">
    <property type="term" value="C:other organism cell membrane"/>
    <property type="evidence" value="ECO:0007669"/>
    <property type="project" value="UniProtKB-KW"/>
</dbReference>
<feature type="repeat" description="ANK" evidence="16">
    <location>
        <begin position="1492"/>
        <end position="1524"/>
    </location>
</feature>
<dbReference type="Pfam" id="PF13637">
    <property type="entry name" value="Ank_4"/>
    <property type="match status" value="1"/>
</dbReference>
<dbReference type="InterPro" id="IPR002110">
    <property type="entry name" value="Ankyrin_rpt"/>
</dbReference>
<keyword evidence="17" id="KW-0175">Coiled coil</keyword>
<dbReference type="Gene3D" id="1.25.40.10">
    <property type="entry name" value="Tetratricopeptide repeat domain"/>
    <property type="match status" value="2"/>
</dbReference>
<comment type="similarity">
    <text evidence="13">Belongs to the cationic peptide 01 (latrotoxin) family. 03 (alpha-latrotoxin) subfamily.</text>
</comment>
<feature type="repeat" description="ANK" evidence="16">
    <location>
        <begin position="1235"/>
        <end position="1267"/>
    </location>
</feature>
<dbReference type="Pfam" id="PF13374">
    <property type="entry name" value="TPR_10"/>
    <property type="match status" value="1"/>
</dbReference>
<sequence>MEYRASLMGCSSFKWYQPFSGYLEKNFTFSAKSKAQLLEDWRSLDEVGARSFYFEILNEIKNSILSDNVETFKHLSELLSDLNRNLDSEMTRIHQKDARETNGDINLIILACKSASFKILEHLLSDGNSVYKLPFSTGKGDVSPEEVDEVCHNAFYYAIRSNETRILQILIEKWPKPCIENDKLDDILSKAYKDLILRNVYICKTMEIYVKDKLLNLRHFQEKPAYPKNKVNENSSDIQNLKELAIKRIEFVSETITNIKERFWDSEPDEVFILSAKYIAKNLFTLKSCLKFTNELPWEEIEFCLAIFIRCCEDRFEKNHLYHFVLNKRRLLSYLANFSKLLETVKDQIKNAKVKKSRMINVKGVENVKNNEDFKELYSDFSQVRDLYSIETIRSSIDLAMSVDATTKNGQLVIVRVLQVIGEHLKSSKDSPKLSGATSQLLHFAFPGDIKKIATSLRNSLSHYESIFPRSELEEKTPSLFVHMQSDIARLKSTMIEIYRINAIMIIRSVLDKIVSCGDHSSMKQFISQNHISGNSFLREQLEGAEKSITNDADELEQLISNLEKEINEERKKSKELFHEVHAINKGEGIKHTFDISKLTALFESATEAVFVSPASELAALARKLEIAGMHYLQKRHGVVHGEDFKEDYGILMEIEQFTVLEKIIDEKSRNISVIIRRIRDLIQIEKKRLKEVGEIFHELITSLTEIFIGIKKESTVVTIAINRLVYKIQRKLRLLTGSLSFKSFYEKLNLIANEIRVEWKTVRTTGLTEALTNVYNFLNFHMGNIKWIKYFEQTLQSDKKQESGKHEKPSNVSRDTEDKKSEREKARIDLTNTLDLLRDIMCKYYLYPVELSPERVQTCEENPQMRFLIEMLLLDVMSILERDFLNYNPFFLDTDFPIVNGRNLRNHLAHRNVLVSAVLEDNFTNVLLNTRKLLDTKDILHDKLIGKRKDNDPLKSKESFDRDLSVVEVQKKLFVSLADCNFEGVKDCIKKGADLQGRGLDLTNSLHFAAQGPNLELAMLLLKFYPDINGRDINEQTFLHVAAAHGKLAAVKYALKEQVVHVDSRDVFGETPLHLASQNGHLDVVKCLLKHEANTASKDRMGFSPVHLAILENRYDVVLTLLEKEKNADAIQGFYGLTILHLASARGHLEIVEALLKKKADVNFHSDMRLTPLHYAARGGHEDVVKFLIANGADVNATSVNGLTPLHWAVEGEKAEAVAILLQNGASVNPVYMRKLTPLSMAAKVGNTTISKLLLEKGADIDFKTDSKITPVYYATYFGYSRLLKLLLGKVKNDDKIEALHRAAFHGHLHIVELLLEEGVCVHARWGGNGVSVLHIAASQGHKTIVDLLIRKGADIDAKSTSDESGEISSLGNEEHSNQLKIVCLNSDFEAVMCSGMTALHLSAISKQEDTVRLLLRKKADVLIKGDGGITPLQVIILGSLTKLLIEEKIDVNFSGPDHFIPLYFAAGEGDLEFVKYCIQKGCDVNAKNKLGKTALHMAAESSNTQVVNYLLDKGSNINSECREGSTALSVAVGMNSKDIVKILIEKGADICAEKERKLTIDAIRKGHDDVVEYFLKRNPSNGSADVKNHEFPLHTAVYYGHISIVKKLLDVNKEEINVEDNFSRTPLFIATYFNRREIVQLLLSKVFAIEPIPITEELYSFPIIIAASRGNSEMVETLMKALRERNVQLSNSTCTLAIGVAIEGKHLDTVKTLMELADIDLNAEPVKDRISLLGSAVLSGSLEIVKILVDNEVHFNERDTNARPLHWAAQVGHQDIVEYFLALENDINCRGENESTALHYAVTGNQPGVCEFLIRKGLDVNAVDSNGFSPLHLAAYIGNVNVIRTLLQNGARHNALNSNGDTPLLVAISSRQNNDDVLHLLITVELLFQSVRENVQDDRIEVPLTECGCINVKDERNFALLHYAARNGCELVVNILLRLGANPNVRGEKGVTPLHCASEFSHLGVIKSLLHYGATFEPQCDSKKLPVHFATNREVIDFFEFLNETFTKACNGEISVLGDLQKMVDFKTAKAVLRARNAEGRTLTAVAVVSGHPEAEGLKKIFQADVSFALERAKRYFSQGKYDEASEQYRRVLKKRTQIFDLSDPAVLDVQINISEALLFQLKLSEALNLSQNSYQMLKEILGDNNKQTLAVEFQIGLIMLQLDQYQEALEIFRKVSNRQKEILGPNDFETLVTLHNMAQTLMSMDNVAEALKVSEEVVSKVRENYGDTFLTLKARSLFAIILSRLGRYKESLAALKEVNEQLKEARFCHPDTMSSFSAMASVLWNMGKHEEALKAFEENVDRQTAILGRQHPNTLRDRNIMGDILLSQRKCHEALQIYQADVKARSALLGENHPKILEMRKKIEFIVTNPLILPIF</sequence>
<dbReference type="PANTHER" id="PTHR24198:SF165">
    <property type="entry name" value="ANKYRIN REPEAT-CONTAINING PROTEIN-RELATED"/>
    <property type="match status" value="1"/>
</dbReference>
<feature type="region of interest" description="Disordered" evidence="18">
    <location>
        <begin position="800"/>
        <end position="825"/>
    </location>
</feature>
<keyword evidence="7" id="KW-0528">Neurotoxin</keyword>
<feature type="repeat" description="ANK" evidence="16">
    <location>
        <begin position="1951"/>
        <end position="1983"/>
    </location>
</feature>
<evidence type="ECO:0000256" key="17">
    <source>
        <dbReference type="SAM" id="Coils"/>
    </source>
</evidence>
<keyword evidence="4" id="KW-0964">Secreted</keyword>
<comment type="subunit">
    <text evidence="14">Homotetramer in membranes.</text>
</comment>
<protein>
    <recommendedName>
        <fullName evidence="15">Alpha-latrotoxin</fullName>
    </recommendedName>
</protein>
<name>A0A4Y2J6C8_ARAVE</name>
<feature type="repeat" description="ANK" evidence="16">
    <location>
        <begin position="1459"/>
        <end position="1491"/>
    </location>
</feature>
<keyword evidence="20" id="KW-1185">Reference proteome</keyword>
<dbReference type="GO" id="GO:0005576">
    <property type="term" value="C:extracellular region"/>
    <property type="evidence" value="ECO:0007669"/>
    <property type="project" value="UniProtKB-SubCell"/>
</dbReference>
<feature type="repeat" description="ANK" evidence="16">
    <location>
        <begin position="1828"/>
        <end position="1860"/>
    </location>
</feature>
<dbReference type="Pfam" id="PF00023">
    <property type="entry name" value="Ank"/>
    <property type="match status" value="3"/>
</dbReference>
<keyword evidence="9" id="KW-0638">Presynaptic neurotoxin</keyword>
<feature type="repeat" description="ANK" evidence="16">
    <location>
        <begin position="1396"/>
        <end position="1428"/>
    </location>
</feature>
<comment type="caution">
    <text evidence="19">The sequence shown here is derived from an EMBL/GenBank/DDBJ whole genome shotgun (WGS) entry which is preliminary data.</text>
</comment>
<comment type="subcellular location">
    <subcellularLocation>
        <location evidence="2">Secreted</location>
    </subcellularLocation>
    <subcellularLocation>
        <location evidence="1">Target cell membrane</location>
    </subcellularLocation>
</comment>
<keyword evidence="12" id="KW-1053">Target membrane</keyword>
<dbReference type="InterPro" id="IPR019734">
    <property type="entry name" value="TPR_rpt"/>
</dbReference>
<evidence type="ECO:0000256" key="8">
    <source>
        <dbReference type="ARBA" id="ARBA00022737"/>
    </source>
</evidence>
<dbReference type="PRINTS" id="PR01415">
    <property type="entry name" value="ANKYRIN"/>
</dbReference>
<keyword evidence="8" id="KW-0677">Repeat</keyword>
<evidence type="ECO:0000256" key="16">
    <source>
        <dbReference type="PROSITE-ProRule" id="PRU00023"/>
    </source>
</evidence>
<feature type="repeat" description="ANK" evidence="16">
    <location>
        <begin position="1296"/>
        <end position="1328"/>
    </location>
</feature>
<dbReference type="InterPro" id="IPR036770">
    <property type="entry name" value="Ankyrin_rpt-contain_sf"/>
</dbReference>
<accession>A0A4Y2J6C8</accession>
<keyword evidence="6" id="KW-0800">Toxin</keyword>
<gene>
    <name evidence="19" type="primary">ANK3_5</name>
    <name evidence="19" type="ORF">AVEN_21309_1</name>
</gene>
<evidence type="ECO:0000256" key="2">
    <source>
        <dbReference type="ARBA" id="ARBA00004613"/>
    </source>
</evidence>
<evidence type="ECO:0000256" key="18">
    <source>
        <dbReference type="SAM" id="MobiDB-lite"/>
    </source>
</evidence>
<keyword evidence="10 16" id="KW-0040">ANK repeat</keyword>
<dbReference type="GO" id="GO:0090729">
    <property type="term" value="F:toxin activity"/>
    <property type="evidence" value="ECO:0007669"/>
    <property type="project" value="UniProtKB-KW"/>
</dbReference>
<evidence type="ECO:0000256" key="9">
    <source>
        <dbReference type="ARBA" id="ARBA00023028"/>
    </source>
</evidence>
<evidence type="ECO:0000256" key="14">
    <source>
        <dbReference type="ARBA" id="ARBA00049715"/>
    </source>
</evidence>
<keyword evidence="3" id="KW-0268">Exocytosis</keyword>
<dbReference type="SMART" id="SM00248">
    <property type="entry name" value="ANK"/>
    <property type="match status" value="30"/>
</dbReference>
<keyword evidence="11" id="KW-0472">Membrane</keyword>
<feature type="repeat" description="ANK" evidence="16">
    <location>
        <begin position="1525"/>
        <end position="1557"/>
    </location>
</feature>
<dbReference type="PROSITE" id="PS50297">
    <property type="entry name" value="ANK_REP_REGION"/>
    <property type="match status" value="16"/>
</dbReference>
<dbReference type="PROSITE" id="PS50088">
    <property type="entry name" value="ANK_REPEAT"/>
    <property type="match status" value="17"/>
</dbReference>
<feature type="repeat" description="ANK" evidence="16">
    <location>
        <begin position="1918"/>
        <end position="1950"/>
    </location>
</feature>
<dbReference type="InterPro" id="IPR011990">
    <property type="entry name" value="TPR-like_helical_dom_sf"/>
</dbReference>
<reference evidence="19 20" key="1">
    <citation type="journal article" date="2019" name="Sci. Rep.">
        <title>Orb-weaving spider Araneus ventricosus genome elucidates the spidroin gene catalogue.</title>
        <authorList>
            <person name="Kono N."/>
            <person name="Nakamura H."/>
            <person name="Ohtoshi R."/>
            <person name="Moran D.A.P."/>
            <person name="Shinohara A."/>
            <person name="Yoshida Y."/>
            <person name="Fujiwara M."/>
            <person name="Mori M."/>
            <person name="Tomita M."/>
            <person name="Arakawa K."/>
        </authorList>
    </citation>
    <scope>NUCLEOTIDE SEQUENCE [LARGE SCALE GENOMIC DNA]</scope>
</reference>
<evidence type="ECO:0000256" key="5">
    <source>
        <dbReference type="ARBA" id="ARBA00022537"/>
    </source>
</evidence>
<feature type="repeat" description="ANK" evidence="16">
    <location>
        <begin position="1169"/>
        <end position="1201"/>
    </location>
</feature>
<feature type="repeat" description="ANK" evidence="16">
    <location>
        <begin position="1102"/>
        <end position="1134"/>
    </location>
</feature>
<dbReference type="Proteomes" id="UP000499080">
    <property type="component" value="Unassembled WGS sequence"/>
</dbReference>
<keyword evidence="5" id="KW-1052">Target cell membrane</keyword>
<evidence type="ECO:0000256" key="12">
    <source>
        <dbReference type="ARBA" id="ARBA00023298"/>
    </source>
</evidence>
<evidence type="ECO:0000256" key="15">
    <source>
        <dbReference type="ARBA" id="ARBA00049811"/>
    </source>
</evidence>
<feature type="repeat" description="ANK" evidence="16">
    <location>
        <begin position="1795"/>
        <end position="1827"/>
    </location>
</feature>
<evidence type="ECO:0000256" key="6">
    <source>
        <dbReference type="ARBA" id="ARBA00022656"/>
    </source>
</evidence>
<evidence type="ECO:0000256" key="11">
    <source>
        <dbReference type="ARBA" id="ARBA00023136"/>
    </source>
</evidence>
<feature type="repeat" description="ANK" evidence="16">
    <location>
        <begin position="1069"/>
        <end position="1101"/>
    </location>
</feature>
<feature type="repeat" description="ANK" evidence="16">
    <location>
        <begin position="1762"/>
        <end position="1794"/>
    </location>
</feature>
<feature type="repeat" description="ANK" evidence="16">
    <location>
        <begin position="1202"/>
        <end position="1230"/>
    </location>
</feature>
<organism evidence="19 20">
    <name type="scientific">Araneus ventricosus</name>
    <name type="common">Orbweaver spider</name>
    <name type="synonym">Epeira ventricosa</name>
    <dbReference type="NCBI Taxonomy" id="182803"/>
    <lineage>
        <taxon>Eukaryota</taxon>
        <taxon>Metazoa</taxon>
        <taxon>Ecdysozoa</taxon>
        <taxon>Arthropoda</taxon>
        <taxon>Chelicerata</taxon>
        <taxon>Arachnida</taxon>
        <taxon>Araneae</taxon>
        <taxon>Araneomorphae</taxon>
        <taxon>Entelegynae</taxon>
        <taxon>Araneoidea</taxon>
        <taxon>Araneidae</taxon>
        <taxon>Araneus</taxon>
    </lineage>
</organism>
<dbReference type="Pfam" id="PF12796">
    <property type="entry name" value="Ank_2"/>
    <property type="match status" value="7"/>
</dbReference>
<feature type="coiled-coil region" evidence="17">
    <location>
        <begin position="539"/>
        <end position="580"/>
    </location>
</feature>
<evidence type="ECO:0000256" key="13">
    <source>
        <dbReference type="ARBA" id="ARBA00049657"/>
    </source>
</evidence>
<dbReference type="GO" id="GO:0006887">
    <property type="term" value="P:exocytosis"/>
    <property type="evidence" value="ECO:0007669"/>
    <property type="project" value="UniProtKB-KW"/>
</dbReference>
<dbReference type="Pfam" id="PF13424">
    <property type="entry name" value="TPR_12"/>
    <property type="match status" value="2"/>
</dbReference>
<evidence type="ECO:0000256" key="10">
    <source>
        <dbReference type="ARBA" id="ARBA00023043"/>
    </source>
</evidence>
<evidence type="ECO:0000256" key="3">
    <source>
        <dbReference type="ARBA" id="ARBA00022483"/>
    </source>
</evidence>
<feature type="repeat" description="ANK" evidence="16">
    <location>
        <begin position="1136"/>
        <end position="1168"/>
    </location>
</feature>
<dbReference type="SUPFAM" id="SSF48452">
    <property type="entry name" value="TPR-like"/>
    <property type="match status" value="2"/>
</dbReference>
<dbReference type="OrthoDB" id="6436694at2759"/>
<dbReference type="PANTHER" id="PTHR24198">
    <property type="entry name" value="ANKYRIN REPEAT AND PROTEIN KINASE DOMAIN-CONTAINING PROTEIN"/>
    <property type="match status" value="1"/>
</dbReference>
<evidence type="ECO:0000313" key="20">
    <source>
        <dbReference type="Proteomes" id="UP000499080"/>
    </source>
</evidence>
<dbReference type="Gene3D" id="1.25.40.20">
    <property type="entry name" value="Ankyrin repeat-containing domain"/>
    <property type="match status" value="6"/>
</dbReference>
<dbReference type="SUPFAM" id="SSF48403">
    <property type="entry name" value="Ankyrin repeat"/>
    <property type="match status" value="3"/>
</dbReference>
<evidence type="ECO:0000313" key="19">
    <source>
        <dbReference type="EMBL" id="GBM85189.1"/>
    </source>
</evidence>
<dbReference type="GO" id="GO:0044231">
    <property type="term" value="C:host cell presynaptic membrane"/>
    <property type="evidence" value="ECO:0007669"/>
    <property type="project" value="UniProtKB-KW"/>
</dbReference>
<proteinExistence type="inferred from homology"/>
<dbReference type="SMART" id="SM00028">
    <property type="entry name" value="TPR"/>
    <property type="match status" value="5"/>
</dbReference>